<dbReference type="GO" id="GO:0005886">
    <property type="term" value="C:plasma membrane"/>
    <property type="evidence" value="ECO:0007669"/>
    <property type="project" value="TreeGrafter"/>
</dbReference>
<dbReference type="PANTHER" id="PTHR10048">
    <property type="entry name" value="PHOSPHATIDYLINOSITOL KINASE"/>
    <property type="match status" value="1"/>
</dbReference>
<organism evidence="3 4">
    <name type="scientific">Acipenser ruthenus</name>
    <name type="common">Sterlet sturgeon</name>
    <dbReference type="NCBI Taxonomy" id="7906"/>
    <lineage>
        <taxon>Eukaryota</taxon>
        <taxon>Metazoa</taxon>
        <taxon>Chordata</taxon>
        <taxon>Craniata</taxon>
        <taxon>Vertebrata</taxon>
        <taxon>Euteleostomi</taxon>
        <taxon>Actinopterygii</taxon>
        <taxon>Chondrostei</taxon>
        <taxon>Acipenseriformes</taxon>
        <taxon>Acipenseridae</taxon>
        <taxon>Acipenser</taxon>
    </lineage>
</organism>
<dbReference type="GO" id="GO:0035005">
    <property type="term" value="F:1-phosphatidylinositol-4-phosphate 3-kinase activity"/>
    <property type="evidence" value="ECO:0007669"/>
    <property type="project" value="TreeGrafter"/>
</dbReference>
<name>A0A444UDY7_ACIRT</name>
<keyword evidence="3" id="KW-0418">Kinase</keyword>
<dbReference type="GO" id="GO:0016303">
    <property type="term" value="F:1-phosphatidylinositol-3-kinase activity"/>
    <property type="evidence" value="ECO:0007669"/>
    <property type="project" value="TreeGrafter"/>
</dbReference>
<feature type="coiled-coil region" evidence="1">
    <location>
        <begin position="147"/>
        <end position="174"/>
    </location>
</feature>
<comment type="caution">
    <text evidence="3">The sequence shown here is derived from an EMBL/GenBank/DDBJ whole genome shotgun (WGS) entry which is preliminary data.</text>
</comment>
<dbReference type="GO" id="GO:0048015">
    <property type="term" value="P:phosphatidylinositol-mediated signaling"/>
    <property type="evidence" value="ECO:0007669"/>
    <property type="project" value="TreeGrafter"/>
</dbReference>
<evidence type="ECO:0000256" key="2">
    <source>
        <dbReference type="SAM" id="MobiDB-lite"/>
    </source>
</evidence>
<keyword evidence="4" id="KW-1185">Reference proteome</keyword>
<dbReference type="InterPro" id="IPR015433">
    <property type="entry name" value="PI3/4_kinase"/>
</dbReference>
<dbReference type="GO" id="GO:0016477">
    <property type="term" value="P:cell migration"/>
    <property type="evidence" value="ECO:0007669"/>
    <property type="project" value="TreeGrafter"/>
</dbReference>
<feature type="compositionally biased region" description="Polar residues" evidence="2">
    <location>
        <begin position="203"/>
        <end position="221"/>
    </location>
</feature>
<feature type="region of interest" description="Disordered" evidence="2">
    <location>
        <begin position="200"/>
        <end position="221"/>
    </location>
</feature>
<dbReference type="GO" id="GO:0043491">
    <property type="term" value="P:phosphatidylinositol 3-kinase/protein kinase B signal transduction"/>
    <property type="evidence" value="ECO:0007669"/>
    <property type="project" value="TreeGrafter"/>
</dbReference>
<reference evidence="3 4" key="1">
    <citation type="submission" date="2019-01" db="EMBL/GenBank/DDBJ databases">
        <title>Draft Genome and Complete Hox-Cluster Characterization of the Sterlet Sturgeon (Acipenser ruthenus).</title>
        <authorList>
            <person name="Wei Q."/>
        </authorList>
    </citation>
    <scope>NUCLEOTIDE SEQUENCE [LARGE SCALE GENOMIC DNA]</scope>
    <source>
        <strain evidence="3">WHYD16114868_AA</strain>
        <tissue evidence="3">Blood</tissue>
    </source>
</reference>
<protein>
    <submittedName>
        <fullName evidence="3">Phosphatidylinositol 4-phosphate 3-kinase C2 domain-containing subunit alpha</fullName>
    </submittedName>
</protein>
<dbReference type="InterPro" id="IPR011009">
    <property type="entry name" value="Kinase-like_dom_sf"/>
</dbReference>
<dbReference type="PANTHER" id="PTHR10048:SF28">
    <property type="entry name" value="PHOSPHATIDYLINOSITOL 4-PHOSPHATE 3-KINASE C2 DOMAIN-CONTAINING SUBUNIT ALPHA"/>
    <property type="match status" value="1"/>
</dbReference>
<dbReference type="Gene3D" id="3.30.1010.10">
    <property type="entry name" value="Phosphatidylinositol 3-kinase Catalytic Subunit, Chain A, domain 4"/>
    <property type="match status" value="1"/>
</dbReference>
<evidence type="ECO:0000313" key="3">
    <source>
        <dbReference type="EMBL" id="RXM33369.1"/>
    </source>
</evidence>
<evidence type="ECO:0000313" key="4">
    <source>
        <dbReference type="Proteomes" id="UP000289886"/>
    </source>
</evidence>
<dbReference type="GO" id="GO:0005737">
    <property type="term" value="C:cytoplasm"/>
    <property type="evidence" value="ECO:0007669"/>
    <property type="project" value="TreeGrafter"/>
</dbReference>
<dbReference type="AlphaFoldDB" id="A0A444UDY7"/>
<evidence type="ECO:0000256" key="1">
    <source>
        <dbReference type="SAM" id="Coils"/>
    </source>
</evidence>
<keyword evidence="1" id="KW-0175">Coiled coil</keyword>
<keyword evidence="3" id="KW-0808">Transferase</keyword>
<dbReference type="EMBL" id="SCEB01214758">
    <property type="protein sequence ID" value="RXM33369.1"/>
    <property type="molecule type" value="Genomic_DNA"/>
</dbReference>
<dbReference type="SUPFAM" id="SSF56112">
    <property type="entry name" value="Protein kinase-like (PK-like)"/>
    <property type="match status" value="1"/>
</dbReference>
<gene>
    <name evidence="3" type="ORF">EOD39_1308</name>
</gene>
<accession>A0A444UDY7</accession>
<sequence length="243" mass="27312">MQLPTPRIRHETHMQIRTLNICGSYCKSRLLKEAVQDLNFGRRYENVLGALLSLCGKGQREELEKQTRLVQLLAVVAKRVRQASGSARQIVLQEGMDKVQSFFLKNNCRLPLNPSLVAKELNIKACSFFNSNAVPLKIALVNADPLGEEINVMFKEKEQELEQLTKELRQVNLQQFIQQTGTKVTVLPAESTEEEPALLELGNESTAQTNSLKRPSSSRQLPSNLRILQNPLSSGFNPEGIYV</sequence>
<dbReference type="GO" id="GO:0005942">
    <property type="term" value="C:phosphatidylinositol 3-kinase complex"/>
    <property type="evidence" value="ECO:0007669"/>
    <property type="project" value="TreeGrafter"/>
</dbReference>
<proteinExistence type="predicted"/>
<dbReference type="Proteomes" id="UP000289886">
    <property type="component" value="Unassembled WGS sequence"/>
</dbReference>